<gene>
    <name evidence="5" type="ORF">ABWK59_18570</name>
</gene>
<feature type="domain" description="AMP-binding enzyme C-terminal" evidence="4">
    <location>
        <begin position="364"/>
        <end position="432"/>
    </location>
</feature>
<dbReference type="InterPro" id="IPR020845">
    <property type="entry name" value="AMP-binding_CS"/>
</dbReference>
<dbReference type="InterPro" id="IPR000873">
    <property type="entry name" value="AMP-dep_synth/lig_dom"/>
</dbReference>
<sequence>MNSSLVEKLARHGGADAVVFDGSTYSYRQLLDMVEDWRGYLDRHQVRPGEVVTLEGAYSPAACAGLIALIERGVVVVPLTVLPEAKRTEFLDVAEVEVTIAVDGDGGRQLARTGRTAGHELYARLRERRHPGLVLFSSGTTGRSKASVLDFTKVLARYRDGGRAMRILSFLSLDHIGGVNTLLHTLSVGGTVVTVGERTPDAVMAAVRDHGVQVLPTTPTFLNMVLISGALERYDTSALQLITYGTEPMPLQTLKRLAQQLPEVRFKQTYGLSELGILPTKSRGDDTLWVKLGNSGFDHKIIDSVLWIRSDMAMLGYLNAPAPFDEEGYFNTQDVVETDGDWIRILGRRSEIINVGGEKVYPSEVESVVLEVPGIAEATVSGRPSHVTGMVVKATVLLAPDLDEDARSVARRVRAHCASKLEAFKVPAVVEVSGERQHSDRYKKIRVGA</sequence>
<dbReference type="AlphaFoldDB" id="A0AAU8JWP1"/>
<dbReference type="Pfam" id="PF00501">
    <property type="entry name" value="AMP-binding"/>
    <property type="match status" value="1"/>
</dbReference>
<reference evidence="5" key="1">
    <citation type="submission" date="2024-06" db="EMBL/GenBank/DDBJ databases">
        <title>The genome sequences of Kitasatospora sp. strain HUAS MG31.</title>
        <authorList>
            <person name="Mo P."/>
        </authorList>
    </citation>
    <scope>NUCLEOTIDE SEQUENCE</scope>
    <source>
        <strain evidence="5">HUAS MG31</strain>
    </source>
</reference>
<proteinExistence type="inferred from homology"/>
<dbReference type="Pfam" id="PF13193">
    <property type="entry name" value="AMP-binding_C"/>
    <property type="match status" value="1"/>
</dbReference>
<dbReference type="PANTHER" id="PTHR43201:SF5">
    <property type="entry name" value="MEDIUM-CHAIN ACYL-COA LIGASE ACSF2, MITOCHONDRIAL"/>
    <property type="match status" value="1"/>
</dbReference>
<dbReference type="PANTHER" id="PTHR43201">
    <property type="entry name" value="ACYL-COA SYNTHETASE"/>
    <property type="match status" value="1"/>
</dbReference>
<dbReference type="RefSeq" id="WP_354641712.1">
    <property type="nucleotide sequence ID" value="NZ_CP159872.1"/>
</dbReference>
<dbReference type="GO" id="GO:0031956">
    <property type="term" value="F:medium-chain fatty acid-CoA ligase activity"/>
    <property type="evidence" value="ECO:0007669"/>
    <property type="project" value="TreeGrafter"/>
</dbReference>
<evidence type="ECO:0000259" key="4">
    <source>
        <dbReference type="Pfam" id="PF13193"/>
    </source>
</evidence>
<dbReference type="EMBL" id="CP159872">
    <property type="protein sequence ID" value="XCM80777.1"/>
    <property type="molecule type" value="Genomic_DNA"/>
</dbReference>
<dbReference type="SUPFAM" id="SSF56801">
    <property type="entry name" value="Acetyl-CoA synthetase-like"/>
    <property type="match status" value="1"/>
</dbReference>
<dbReference type="Gene3D" id="3.30.300.30">
    <property type="match status" value="1"/>
</dbReference>
<dbReference type="PROSITE" id="PS00455">
    <property type="entry name" value="AMP_BINDING"/>
    <property type="match status" value="1"/>
</dbReference>
<evidence type="ECO:0000256" key="2">
    <source>
        <dbReference type="ARBA" id="ARBA00022598"/>
    </source>
</evidence>
<keyword evidence="2 5" id="KW-0436">Ligase</keyword>
<organism evidence="5">
    <name type="scientific">Kitasatospora camelliae</name>
    <dbReference type="NCBI Taxonomy" id="3156397"/>
    <lineage>
        <taxon>Bacteria</taxon>
        <taxon>Bacillati</taxon>
        <taxon>Actinomycetota</taxon>
        <taxon>Actinomycetes</taxon>
        <taxon>Kitasatosporales</taxon>
        <taxon>Streptomycetaceae</taxon>
        <taxon>Kitasatospora</taxon>
    </lineage>
</organism>
<dbReference type="KEGG" id="kcm:ABWK59_18570"/>
<dbReference type="Gene3D" id="3.40.50.12780">
    <property type="entry name" value="N-terminal domain of ligase-like"/>
    <property type="match status" value="1"/>
</dbReference>
<dbReference type="GO" id="GO:0006631">
    <property type="term" value="P:fatty acid metabolic process"/>
    <property type="evidence" value="ECO:0007669"/>
    <property type="project" value="TreeGrafter"/>
</dbReference>
<feature type="domain" description="AMP-dependent synthetase/ligase" evidence="3">
    <location>
        <begin position="7"/>
        <end position="287"/>
    </location>
</feature>
<protein>
    <submittedName>
        <fullName evidence="5">Fatty acid--CoA ligase family protein</fullName>
    </submittedName>
</protein>
<dbReference type="InterPro" id="IPR042099">
    <property type="entry name" value="ANL_N_sf"/>
</dbReference>
<comment type="similarity">
    <text evidence="1">Belongs to the ATP-dependent AMP-binding enzyme family.</text>
</comment>
<name>A0AAU8JWP1_9ACTN</name>
<dbReference type="InterPro" id="IPR045851">
    <property type="entry name" value="AMP-bd_C_sf"/>
</dbReference>
<dbReference type="InterPro" id="IPR025110">
    <property type="entry name" value="AMP-bd_C"/>
</dbReference>
<evidence type="ECO:0000259" key="3">
    <source>
        <dbReference type="Pfam" id="PF00501"/>
    </source>
</evidence>
<dbReference type="CDD" id="cd04433">
    <property type="entry name" value="AFD_class_I"/>
    <property type="match status" value="1"/>
</dbReference>
<evidence type="ECO:0000256" key="1">
    <source>
        <dbReference type="ARBA" id="ARBA00006432"/>
    </source>
</evidence>
<evidence type="ECO:0000313" key="5">
    <source>
        <dbReference type="EMBL" id="XCM80777.1"/>
    </source>
</evidence>
<accession>A0AAU8JWP1</accession>